<dbReference type="EMBL" id="SRYJ01000003">
    <property type="protein sequence ID" value="TGY73028.1"/>
    <property type="molecule type" value="Genomic_DNA"/>
</dbReference>
<evidence type="ECO:0000256" key="3">
    <source>
        <dbReference type="ARBA" id="ARBA00023125"/>
    </source>
</evidence>
<accession>A0A4S2FUX2</accession>
<dbReference type="RefSeq" id="WP_135950345.1">
    <property type="nucleotide sequence ID" value="NZ_SRYJ01000003.1"/>
</dbReference>
<feature type="domain" description="Type I restriction modification DNA specificity" evidence="4">
    <location>
        <begin position="88"/>
        <end position="243"/>
    </location>
</feature>
<evidence type="ECO:0000259" key="4">
    <source>
        <dbReference type="Pfam" id="PF01420"/>
    </source>
</evidence>
<dbReference type="SUPFAM" id="SSF116734">
    <property type="entry name" value="DNA methylase specificity domain"/>
    <property type="match status" value="2"/>
</dbReference>
<reference evidence="5 6" key="1">
    <citation type="submission" date="2019-04" db="EMBL/GenBank/DDBJ databases">
        <title>Microbes associate with the intestines of laboratory mice.</title>
        <authorList>
            <person name="Navarre W."/>
            <person name="Wong E."/>
            <person name="Huang K."/>
            <person name="Tropini C."/>
            <person name="Ng K."/>
            <person name="Yu B."/>
        </authorList>
    </citation>
    <scope>NUCLEOTIDE SEQUENCE [LARGE SCALE GENOMIC DNA]</scope>
    <source>
        <strain evidence="5 6">NM22_B1</strain>
    </source>
</reference>
<dbReference type="GO" id="GO:0003677">
    <property type="term" value="F:DNA binding"/>
    <property type="evidence" value="ECO:0007669"/>
    <property type="project" value="UniProtKB-KW"/>
</dbReference>
<evidence type="ECO:0000313" key="6">
    <source>
        <dbReference type="Proteomes" id="UP000310760"/>
    </source>
</evidence>
<organism evidence="5 6">
    <name type="scientific">Phocaeicola sartorii</name>
    <dbReference type="NCBI Taxonomy" id="671267"/>
    <lineage>
        <taxon>Bacteria</taxon>
        <taxon>Pseudomonadati</taxon>
        <taxon>Bacteroidota</taxon>
        <taxon>Bacteroidia</taxon>
        <taxon>Bacteroidales</taxon>
        <taxon>Bacteroidaceae</taxon>
        <taxon>Phocaeicola</taxon>
    </lineage>
</organism>
<dbReference type="Pfam" id="PF01420">
    <property type="entry name" value="Methylase_S"/>
    <property type="match status" value="2"/>
</dbReference>
<evidence type="ECO:0000313" key="5">
    <source>
        <dbReference type="EMBL" id="TGY73028.1"/>
    </source>
</evidence>
<dbReference type="InterPro" id="IPR000055">
    <property type="entry name" value="Restrct_endonuc_typeI_TRD"/>
</dbReference>
<gene>
    <name evidence="5" type="ORF">E5339_02145</name>
</gene>
<dbReference type="GO" id="GO:0004519">
    <property type="term" value="F:endonuclease activity"/>
    <property type="evidence" value="ECO:0007669"/>
    <property type="project" value="UniProtKB-KW"/>
</dbReference>
<evidence type="ECO:0000256" key="2">
    <source>
        <dbReference type="ARBA" id="ARBA00022747"/>
    </source>
</evidence>
<protein>
    <submittedName>
        <fullName evidence="5">Restriction endonuclease subunit S</fullName>
    </submittedName>
</protein>
<keyword evidence="5" id="KW-0540">Nuclease</keyword>
<comment type="similarity">
    <text evidence="1">Belongs to the type-I restriction system S methylase family.</text>
</comment>
<dbReference type="Proteomes" id="UP000310760">
    <property type="component" value="Unassembled WGS sequence"/>
</dbReference>
<evidence type="ECO:0000256" key="1">
    <source>
        <dbReference type="ARBA" id="ARBA00010923"/>
    </source>
</evidence>
<dbReference type="InterPro" id="IPR044946">
    <property type="entry name" value="Restrct_endonuc_typeI_TRD_sf"/>
</dbReference>
<comment type="caution">
    <text evidence="5">The sequence shown here is derived from an EMBL/GenBank/DDBJ whole genome shotgun (WGS) entry which is preliminary data.</text>
</comment>
<proteinExistence type="inferred from homology"/>
<keyword evidence="2" id="KW-0680">Restriction system</keyword>
<dbReference type="Gene3D" id="3.90.220.20">
    <property type="entry name" value="DNA methylase specificity domains"/>
    <property type="match status" value="2"/>
</dbReference>
<dbReference type="AlphaFoldDB" id="A0A4S2FUX2"/>
<dbReference type="PANTHER" id="PTHR43140:SF1">
    <property type="entry name" value="TYPE I RESTRICTION ENZYME ECOKI SPECIFICITY SUBUNIT"/>
    <property type="match status" value="1"/>
</dbReference>
<name>A0A4S2FUX2_9BACT</name>
<keyword evidence="5" id="KW-0255">Endonuclease</keyword>
<sequence>MNGKQLKNSILQWAIQGKLVPQDPNDEPASVLLERIRAEKARLVKEKKIKKDKNESIIYRGDDNSYYEKFLATGEVKCIDEEIPFEIPKGWEWSKLSNVIELLSGQDFIPEKYNSSNQGIPYITGASNIVNGNLVINRWTETPTVIGKLGDLLIVCKGSGVGKMCICNVDKIHIARQIQIIRNFSNAINLSYVKSVVEANLQTIISNAQGVIPGISREHILNLLIPLPPTNEQYEIDKKLQEILPVIDRYAKSQETLDKLNVELLGNLKKSILQEAVQGRLVQQIAEEGTGEELLEQIKLEKQQLIKEGKLKKSTLTDSVIFRGDDNKYFEKNGNTEMNITDEIPFEIPDSWSWVRLNDICSYIQRGKSPKYSLIKKYPVVAQKCNQWSGFSIDKAQFIDPDTLSSYGEERILQDGDLMWNSTGLGTLGRMAIYCSTLNPYELAVTDSHVTVIRAMKKFVLPQYLYYYFTSNTVQSVIEDKSDGSTKQKELATATVKTYLVPIPPLMEQSRIISKIEQLASIMRG</sequence>
<dbReference type="PANTHER" id="PTHR43140">
    <property type="entry name" value="TYPE-1 RESTRICTION ENZYME ECOKI SPECIFICITY PROTEIN"/>
    <property type="match status" value="1"/>
</dbReference>
<feature type="domain" description="Type I restriction modification DNA specificity" evidence="4">
    <location>
        <begin position="349"/>
        <end position="521"/>
    </location>
</feature>
<keyword evidence="5" id="KW-0378">Hydrolase</keyword>
<dbReference type="InterPro" id="IPR051212">
    <property type="entry name" value="Type-I_RE_S_subunit"/>
</dbReference>
<dbReference type="GO" id="GO:0009307">
    <property type="term" value="P:DNA restriction-modification system"/>
    <property type="evidence" value="ECO:0007669"/>
    <property type="project" value="UniProtKB-KW"/>
</dbReference>
<keyword evidence="3" id="KW-0238">DNA-binding</keyword>